<accession>A0A364XXD0</accession>
<dbReference type="GO" id="GO:0008233">
    <property type="term" value="F:peptidase activity"/>
    <property type="evidence" value="ECO:0007669"/>
    <property type="project" value="UniProtKB-KW"/>
</dbReference>
<keyword evidence="2 8" id="KW-0645">Protease</keyword>
<dbReference type="PANTHER" id="PTHR13604:SF0">
    <property type="entry name" value="ABASIC SITE PROCESSING PROTEIN HMCES"/>
    <property type="match status" value="1"/>
</dbReference>
<dbReference type="Pfam" id="PF02586">
    <property type="entry name" value="SRAP"/>
    <property type="match status" value="1"/>
</dbReference>
<evidence type="ECO:0000313" key="10">
    <source>
        <dbReference type="Proteomes" id="UP000251889"/>
    </source>
</evidence>
<evidence type="ECO:0000256" key="7">
    <source>
        <dbReference type="ARBA" id="ARBA00023239"/>
    </source>
</evidence>
<sequence length="248" mass="28538">MCYHKSLKVKLEKLAEYYQAEYDKTMSELYGDNPISYHENGFDFKATPIVTAGVPNALQNFNWGLVPFWVKDAAGGTKLRVSTLNCISEEMYDKPSFRDSAKEGKRCLIPSTGFYEWRWMDEKGKTKIPYHIHFKDQELFSIAGLYAKNKNMGTSGDYHSYAVLTTRANTLMTKIHNSKKRMPVIIPKQYEKDWLNPALSKDDVLALCNVVHEIDLDAHTISKRITDKKESSDVPEVLLPHVYEEVRD</sequence>
<dbReference type="RefSeq" id="WP_112748984.1">
    <property type="nucleotide sequence ID" value="NZ_QMFY01000014.1"/>
</dbReference>
<dbReference type="GO" id="GO:0006508">
    <property type="term" value="P:proteolysis"/>
    <property type="evidence" value="ECO:0007669"/>
    <property type="project" value="UniProtKB-KW"/>
</dbReference>
<dbReference type="EMBL" id="QMFY01000014">
    <property type="protein sequence ID" value="RAV98874.1"/>
    <property type="molecule type" value="Genomic_DNA"/>
</dbReference>
<comment type="caution">
    <text evidence="9">The sequence shown here is derived from an EMBL/GenBank/DDBJ whole genome shotgun (WGS) entry which is preliminary data.</text>
</comment>
<keyword evidence="5" id="KW-0190">Covalent protein-DNA linkage</keyword>
<dbReference type="GO" id="GO:0003697">
    <property type="term" value="F:single-stranded DNA binding"/>
    <property type="evidence" value="ECO:0007669"/>
    <property type="project" value="InterPro"/>
</dbReference>
<evidence type="ECO:0000256" key="6">
    <source>
        <dbReference type="ARBA" id="ARBA00023125"/>
    </source>
</evidence>
<reference evidence="9 10" key="1">
    <citation type="submission" date="2018-06" db="EMBL/GenBank/DDBJ databases">
        <title>Chryseolinea flavus sp. nov., a member of the phylum Bacteroidetes isolated from soil.</title>
        <authorList>
            <person name="Li Y."/>
            <person name="Wang J."/>
        </authorList>
    </citation>
    <scope>NUCLEOTIDE SEQUENCE [LARGE SCALE GENOMIC DNA]</scope>
    <source>
        <strain evidence="9 10">SDU1-6</strain>
    </source>
</reference>
<dbReference type="GO" id="GO:0106300">
    <property type="term" value="P:protein-DNA covalent cross-linking repair"/>
    <property type="evidence" value="ECO:0007669"/>
    <property type="project" value="InterPro"/>
</dbReference>
<dbReference type="InterPro" id="IPR036590">
    <property type="entry name" value="SRAP-like"/>
</dbReference>
<evidence type="ECO:0000256" key="8">
    <source>
        <dbReference type="RuleBase" id="RU364100"/>
    </source>
</evidence>
<evidence type="ECO:0000256" key="3">
    <source>
        <dbReference type="ARBA" id="ARBA00022763"/>
    </source>
</evidence>
<dbReference type="PANTHER" id="PTHR13604">
    <property type="entry name" value="DC12-RELATED"/>
    <property type="match status" value="1"/>
</dbReference>
<evidence type="ECO:0000256" key="5">
    <source>
        <dbReference type="ARBA" id="ARBA00023124"/>
    </source>
</evidence>
<dbReference type="Gene3D" id="3.90.1680.10">
    <property type="entry name" value="SOS response associated peptidase-like"/>
    <property type="match status" value="1"/>
</dbReference>
<keyword evidence="6" id="KW-0238">DNA-binding</keyword>
<dbReference type="SUPFAM" id="SSF143081">
    <property type="entry name" value="BB1717-like"/>
    <property type="match status" value="1"/>
</dbReference>
<dbReference type="AlphaFoldDB" id="A0A364XXD0"/>
<dbReference type="GO" id="GO:0016829">
    <property type="term" value="F:lyase activity"/>
    <property type="evidence" value="ECO:0007669"/>
    <property type="project" value="UniProtKB-KW"/>
</dbReference>
<proteinExistence type="inferred from homology"/>
<dbReference type="Proteomes" id="UP000251889">
    <property type="component" value="Unassembled WGS sequence"/>
</dbReference>
<evidence type="ECO:0000256" key="4">
    <source>
        <dbReference type="ARBA" id="ARBA00022801"/>
    </source>
</evidence>
<gene>
    <name evidence="9" type="ORF">DQQ10_21470</name>
</gene>
<organism evidence="9 10">
    <name type="scientific">Pseudochryseolinea flava</name>
    <dbReference type="NCBI Taxonomy" id="2059302"/>
    <lineage>
        <taxon>Bacteria</taxon>
        <taxon>Pseudomonadati</taxon>
        <taxon>Bacteroidota</taxon>
        <taxon>Cytophagia</taxon>
        <taxon>Cytophagales</taxon>
        <taxon>Fulvivirgaceae</taxon>
        <taxon>Pseudochryseolinea</taxon>
    </lineage>
</organism>
<keyword evidence="4 8" id="KW-0378">Hydrolase</keyword>
<dbReference type="InterPro" id="IPR003738">
    <property type="entry name" value="SRAP"/>
</dbReference>
<dbReference type="EC" id="3.4.-.-" evidence="8"/>
<keyword evidence="7" id="KW-0456">Lyase</keyword>
<evidence type="ECO:0000256" key="2">
    <source>
        <dbReference type="ARBA" id="ARBA00022670"/>
    </source>
</evidence>
<keyword evidence="3" id="KW-0227">DNA damage</keyword>
<evidence type="ECO:0000313" key="9">
    <source>
        <dbReference type="EMBL" id="RAV98874.1"/>
    </source>
</evidence>
<comment type="similarity">
    <text evidence="1 8">Belongs to the SOS response-associated peptidase family.</text>
</comment>
<keyword evidence="10" id="KW-1185">Reference proteome</keyword>
<evidence type="ECO:0000256" key="1">
    <source>
        <dbReference type="ARBA" id="ARBA00008136"/>
    </source>
</evidence>
<dbReference type="OrthoDB" id="9782620at2"/>
<name>A0A364XXD0_9BACT</name>
<protein>
    <recommendedName>
        <fullName evidence="8">Abasic site processing protein</fullName>
        <ecNumber evidence="8">3.4.-.-</ecNumber>
    </recommendedName>
</protein>